<reference evidence="1" key="1">
    <citation type="journal article" date="2017" name="Nature">
        <title>The sunflower genome provides insights into oil metabolism, flowering and Asterid evolution.</title>
        <authorList>
            <person name="Badouin H."/>
            <person name="Gouzy J."/>
            <person name="Grassa C.J."/>
            <person name="Murat F."/>
            <person name="Staton S.E."/>
            <person name="Cottret L."/>
            <person name="Lelandais-Briere C."/>
            <person name="Owens G.L."/>
            <person name="Carrere S."/>
            <person name="Mayjonade B."/>
            <person name="Legrand L."/>
            <person name="Gill N."/>
            <person name="Kane N.C."/>
            <person name="Bowers J.E."/>
            <person name="Hubner S."/>
            <person name="Bellec A."/>
            <person name="Berard A."/>
            <person name="Berges H."/>
            <person name="Blanchet N."/>
            <person name="Boniface M.C."/>
            <person name="Brunel D."/>
            <person name="Catrice O."/>
            <person name="Chaidir N."/>
            <person name="Claudel C."/>
            <person name="Donnadieu C."/>
            <person name="Faraut T."/>
            <person name="Fievet G."/>
            <person name="Helmstetter N."/>
            <person name="King M."/>
            <person name="Knapp S.J."/>
            <person name="Lai Z."/>
            <person name="Le Paslier M.C."/>
            <person name="Lippi Y."/>
            <person name="Lorenzon L."/>
            <person name="Mandel J.R."/>
            <person name="Marage G."/>
            <person name="Marchand G."/>
            <person name="Marquand E."/>
            <person name="Bret-Mestries E."/>
            <person name="Morien E."/>
            <person name="Nambeesan S."/>
            <person name="Nguyen T."/>
            <person name="Pegot-Espagnet P."/>
            <person name="Pouilly N."/>
            <person name="Raftis F."/>
            <person name="Sallet E."/>
            <person name="Schiex T."/>
            <person name="Thomas J."/>
            <person name="Vandecasteele C."/>
            <person name="Vares D."/>
            <person name="Vear F."/>
            <person name="Vautrin S."/>
            <person name="Crespi M."/>
            <person name="Mangin B."/>
            <person name="Burke J.M."/>
            <person name="Salse J."/>
            <person name="Munos S."/>
            <person name="Vincourt P."/>
            <person name="Rieseberg L.H."/>
            <person name="Langlade N.B."/>
        </authorList>
    </citation>
    <scope>NUCLEOTIDE SEQUENCE</scope>
    <source>
        <tissue evidence="1">Leaves</tissue>
    </source>
</reference>
<name>A0A9K3DE95_HELAN</name>
<keyword evidence="2" id="KW-1185">Reference proteome</keyword>
<dbReference type="AlphaFoldDB" id="A0A9K3DE95"/>
<accession>A0A9K3DE95</accession>
<reference evidence="1" key="2">
    <citation type="submission" date="2020-06" db="EMBL/GenBank/DDBJ databases">
        <title>Helianthus annuus Genome sequencing and assembly Release 2.</title>
        <authorList>
            <person name="Gouzy J."/>
            <person name="Langlade N."/>
            <person name="Munos S."/>
        </authorList>
    </citation>
    <scope>NUCLEOTIDE SEQUENCE</scope>
    <source>
        <tissue evidence="1">Leaves</tissue>
    </source>
</reference>
<dbReference type="Gramene" id="mRNA:HanXRQr2_Chr17g0784711">
    <property type="protein sequence ID" value="CDS:HanXRQr2_Chr17g0784711.1"/>
    <property type="gene ID" value="HanXRQr2_Chr17g0784711"/>
</dbReference>
<organism evidence="1 2">
    <name type="scientific">Helianthus annuus</name>
    <name type="common">Common sunflower</name>
    <dbReference type="NCBI Taxonomy" id="4232"/>
    <lineage>
        <taxon>Eukaryota</taxon>
        <taxon>Viridiplantae</taxon>
        <taxon>Streptophyta</taxon>
        <taxon>Embryophyta</taxon>
        <taxon>Tracheophyta</taxon>
        <taxon>Spermatophyta</taxon>
        <taxon>Magnoliopsida</taxon>
        <taxon>eudicotyledons</taxon>
        <taxon>Gunneridae</taxon>
        <taxon>Pentapetalae</taxon>
        <taxon>asterids</taxon>
        <taxon>campanulids</taxon>
        <taxon>Asterales</taxon>
        <taxon>Asteraceae</taxon>
        <taxon>Asteroideae</taxon>
        <taxon>Heliantheae alliance</taxon>
        <taxon>Heliantheae</taxon>
        <taxon>Helianthus</taxon>
    </lineage>
</organism>
<evidence type="ECO:0000313" key="2">
    <source>
        <dbReference type="Proteomes" id="UP000215914"/>
    </source>
</evidence>
<comment type="caution">
    <text evidence="1">The sequence shown here is derived from an EMBL/GenBank/DDBJ whole genome shotgun (WGS) entry which is preliminary data.</text>
</comment>
<gene>
    <name evidence="1" type="ORF">HanXRQr2_Chr17g0784711</name>
</gene>
<dbReference type="Proteomes" id="UP000215914">
    <property type="component" value="Unassembled WGS sequence"/>
</dbReference>
<dbReference type="EMBL" id="MNCJ02000332">
    <property type="protein sequence ID" value="KAF5753854.1"/>
    <property type="molecule type" value="Genomic_DNA"/>
</dbReference>
<evidence type="ECO:0000313" key="1">
    <source>
        <dbReference type="EMBL" id="KAF5753854.1"/>
    </source>
</evidence>
<protein>
    <submittedName>
        <fullName evidence="1">Uncharacterized protein</fullName>
    </submittedName>
</protein>
<sequence length="77" mass="8871">MCWVVYHSLGIGGVRCNHRSDTCHALSHQSCNRFWAIYGLLLCQLRQLKARFGLGQAAGRHQVPHQPKRCMDSCFEW</sequence>
<proteinExistence type="predicted"/>